<dbReference type="EMBL" id="JAEFBZ010000001">
    <property type="protein sequence ID" value="MBK1608950.1"/>
    <property type="molecule type" value="Genomic_DNA"/>
</dbReference>
<evidence type="ECO:0000313" key="8">
    <source>
        <dbReference type="Proteomes" id="UP000613452"/>
    </source>
</evidence>
<dbReference type="EMBL" id="LOMT01000002">
    <property type="protein sequence ID" value="KXY04168.1"/>
    <property type="molecule type" value="Genomic_DNA"/>
</dbReference>
<protein>
    <recommendedName>
        <fullName evidence="9">Thioredoxin-like fold domain-containing protein</fullName>
    </recommendedName>
</protein>
<reference evidence="3 7" key="2">
    <citation type="submission" date="2015-09" db="EMBL/GenBank/DDBJ databases">
        <title>Bacillus cereus food isolates.</title>
        <authorList>
            <person name="Boekhorst J."/>
        </authorList>
    </citation>
    <scope>NUCLEOTIDE SEQUENCE [LARGE SCALE GENOMIC DNA]</scope>
    <source>
        <strain evidence="3 7">B4088</strain>
    </source>
</reference>
<sequence length="126" mass="14380">MNKNDLIEIFPSVVTNQTDCCDSDNNSEEGCCEESNQFFEESLELKEQLKEHFDKLVNVHLYNYELSMDRVLAQKKLSQLIQERGFGNISEDSVLRYVTPAVVVNGTLVSFATKPQMESVLKVLNK</sequence>
<evidence type="ECO:0000313" key="4">
    <source>
        <dbReference type="EMBL" id="MBK1608950.1"/>
    </source>
</evidence>
<dbReference type="EMBL" id="LJKE01000096">
    <property type="protein sequence ID" value="KZD56474.1"/>
    <property type="molecule type" value="Genomic_DNA"/>
</dbReference>
<dbReference type="RefSeq" id="WP_001038621.1">
    <property type="nucleotide sequence ID" value="NZ_AP024505.1"/>
</dbReference>
<evidence type="ECO:0000313" key="2">
    <source>
        <dbReference type="EMBL" id="KXY04168.1"/>
    </source>
</evidence>
<reference evidence="2 6" key="3">
    <citation type="submission" date="2015-12" db="EMBL/GenBank/DDBJ databases">
        <title>Bacillus cereus Group isolate.</title>
        <authorList>
            <person name="Kovac J."/>
        </authorList>
    </citation>
    <scope>NUCLEOTIDE SEQUENCE [LARGE SCALE GENOMIC DNA]</scope>
    <source>
        <strain evidence="2 6">FSL W8-0275</strain>
    </source>
</reference>
<dbReference type="Proteomes" id="UP000075591">
    <property type="component" value="Unassembled WGS sequence"/>
</dbReference>
<evidence type="ECO:0000313" key="3">
    <source>
        <dbReference type="EMBL" id="KZD56474.1"/>
    </source>
</evidence>
<evidence type="ECO:0000313" key="1">
    <source>
        <dbReference type="EMBL" id="KMP12846.1"/>
    </source>
</evidence>
<dbReference type="PATRIC" id="fig|1396.430.peg.384"/>
<accession>A0A0G8BWL9</accession>
<dbReference type="Proteomes" id="UP000076482">
    <property type="component" value="Unassembled WGS sequence"/>
</dbReference>
<dbReference type="Proteomes" id="UP000613452">
    <property type="component" value="Unassembled WGS sequence"/>
</dbReference>
<reference evidence="4 8" key="4">
    <citation type="submission" date="2020-12" db="EMBL/GenBank/DDBJ databases">
        <title>Genome assembly for a thermostable protease producing Bacillus cereus MAKP1 strain isolated from chicken gut.</title>
        <authorList>
            <person name="Malaviya A."/>
        </authorList>
    </citation>
    <scope>NUCLEOTIDE SEQUENCE [LARGE SCALE GENOMIC DNA]</scope>
    <source>
        <strain evidence="4 8">MAKP1</strain>
    </source>
</reference>
<dbReference type="AlphaFoldDB" id="A0A0G8BWL9"/>
<organism evidence="2 6">
    <name type="scientific">Bacillus cereus</name>
    <dbReference type="NCBI Taxonomy" id="1396"/>
    <lineage>
        <taxon>Bacteria</taxon>
        <taxon>Bacillati</taxon>
        <taxon>Bacillota</taxon>
        <taxon>Bacilli</taxon>
        <taxon>Bacillales</taxon>
        <taxon>Bacillaceae</taxon>
        <taxon>Bacillus</taxon>
        <taxon>Bacillus cereus group</taxon>
    </lineage>
</organism>
<dbReference type="Proteomes" id="UP000036243">
    <property type="component" value="Unassembled WGS sequence"/>
</dbReference>
<evidence type="ECO:0000313" key="5">
    <source>
        <dbReference type="Proteomes" id="UP000036243"/>
    </source>
</evidence>
<dbReference type="EMBL" id="JYFW01000044">
    <property type="protein sequence ID" value="KMP12846.1"/>
    <property type="molecule type" value="Genomic_DNA"/>
</dbReference>
<evidence type="ECO:0008006" key="9">
    <source>
        <dbReference type="Google" id="ProtNLM"/>
    </source>
</evidence>
<gene>
    <name evidence="2" type="ORF">AT274_07355</name>
    <name evidence="3" type="ORF">B4088_5102</name>
    <name evidence="4" type="ORF">JCR31_13645</name>
    <name evidence="1" type="ORF">TQ94_28690</name>
</gene>
<comment type="caution">
    <text evidence="2">The sequence shown here is derived from an EMBL/GenBank/DDBJ whole genome shotgun (WGS) entry which is preliminary data.</text>
</comment>
<proteinExistence type="predicted"/>
<name>A0A0G8BWL9_BACCE</name>
<dbReference type="OMA" id="QIYNYQV"/>
<evidence type="ECO:0000313" key="7">
    <source>
        <dbReference type="Proteomes" id="UP000076482"/>
    </source>
</evidence>
<reference evidence="1 5" key="1">
    <citation type="submission" date="2015-02" db="EMBL/GenBank/DDBJ databases">
        <title>Evolution of B. cereus sensu lato: Distribution, horizontal transfer and duplication of chromosomal virulence genes.</title>
        <authorList>
            <person name="Boehm M.-E."/>
            <person name="Huptas C."/>
            <person name="Krey V.M."/>
            <person name="Scherer S."/>
        </authorList>
    </citation>
    <scope>NUCLEOTIDE SEQUENCE [LARGE SCALE GENOMIC DNA]</scope>
    <source>
        <strain evidence="1 5">#17</strain>
    </source>
</reference>
<evidence type="ECO:0000313" key="6">
    <source>
        <dbReference type="Proteomes" id="UP000075591"/>
    </source>
</evidence>
<dbReference type="GeneID" id="92800155"/>